<dbReference type="EMBL" id="JABMIG020000191">
    <property type="protein sequence ID" value="KAL3786591.1"/>
    <property type="molecule type" value="Genomic_DNA"/>
</dbReference>
<proteinExistence type="predicted"/>
<keyword evidence="2" id="KW-1185">Reference proteome</keyword>
<protein>
    <submittedName>
        <fullName evidence="1">Uncharacterized protein</fullName>
    </submittedName>
</protein>
<sequence>MSCVAVQGAGSETVSTSVSVSMLESQFIVDPPTSLSLSLGGGVSSPVVQRFLLCLERIHDTALQAYR</sequence>
<evidence type="ECO:0000313" key="1">
    <source>
        <dbReference type="EMBL" id="KAL3786591.1"/>
    </source>
</evidence>
<gene>
    <name evidence="1" type="ORF">HJC23_008187</name>
</gene>
<dbReference type="AlphaFoldDB" id="A0ABD3PH21"/>
<reference evidence="1 2" key="1">
    <citation type="journal article" date="2020" name="G3 (Bethesda)">
        <title>Improved Reference Genome for Cyclotella cryptica CCMP332, a Model for Cell Wall Morphogenesis, Salinity Adaptation, and Lipid Production in Diatoms (Bacillariophyta).</title>
        <authorList>
            <person name="Roberts W.R."/>
            <person name="Downey K.M."/>
            <person name="Ruck E.C."/>
            <person name="Traller J.C."/>
            <person name="Alverson A.J."/>
        </authorList>
    </citation>
    <scope>NUCLEOTIDE SEQUENCE [LARGE SCALE GENOMIC DNA]</scope>
    <source>
        <strain evidence="1 2">CCMP332</strain>
    </source>
</reference>
<dbReference type="Proteomes" id="UP001516023">
    <property type="component" value="Unassembled WGS sequence"/>
</dbReference>
<name>A0ABD3PH21_9STRA</name>
<comment type="caution">
    <text evidence="1">The sequence shown here is derived from an EMBL/GenBank/DDBJ whole genome shotgun (WGS) entry which is preliminary data.</text>
</comment>
<organism evidence="1 2">
    <name type="scientific">Cyclotella cryptica</name>
    <dbReference type="NCBI Taxonomy" id="29204"/>
    <lineage>
        <taxon>Eukaryota</taxon>
        <taxon>Sar</taxon>
        <taxon>Stramenopiles</taxon>
        <taxon>Ochrophyta</taxon>
        <taxon>Bacillariophyta</taxon>
        <taxon>Coscinodiscophyceae</taxon>
        <taxon>Thalassiosirophycidae</taxon>
        <taxon>Stephanodiscales</taxon>
        <taxon>Stephanodiscaceae</taxon>
        <taxon>Cyclotella</taxon>
    </lineage>
</organism>
<evidence type="ECO:0000313" key="2">
    <source>
        <dbReference type="Proteomes" id="UP001516023"/>
    </source>
</evidence>
<accession>A0ABD3PH21</accession>